<dbReference type="EMBL" id="JAMZEC010000001">
    <property type="protein sequence ID" value="MCP2350499.1"/>
    <property type="molecule type" value="Genomic_DNA"/>
</dbReference>
<dbReference type="PANTHER" id="PTHR37981">
    <property type="entry name" value="LIPASE 2"/>
    <property type="match status" value="1"/>
</dbReference>
<dbReference type="PANTHER" id="PTHR37981:SF1">
    <property type="entry name" value="SGNH HYDROLASE-TYPE ESTERASE DOMAIN-CONTAINING PROTEIN"/>
    <property type="match status" value="1"/>
</dbReference>
<dbReference type="InterPro" id="IPR037460">
    <property type="entry name" value="SEST-like"/>
</dbReference>
<evidence type="ECO:0008006" key="6">
    <source>
        <dbReference type="Google" id="ProtNLM"/>
    </source>
</evidence>
<dbReference type="InterPro" id="IPR036514">
    <property type="entry name" value="SGNH_hydro_sf"/>
</dbReference>
<dbReference type="InterPro" id="IPR013830">
    <property type="entry name" value="SGNH_hydro"/>
</dbReference>
<proteinExistence type="predicted"/>
<evidence type="ECO:0000313" key="4">
    <source>
        <dbReference type="EMBL" id="MCP2350499.1"/>
    </source>
</evidence>
<sequence length="1212" mass="130994">MSNDQWIGNACLTSSGKQVIAVYAPRYFTNRDWLFSRGAFAAIIDVKSGAVTKLQDQVSLAYYNPGCGADDRVAFTQGVTESRGSTRLRVVNAATKKLGDPVVVREQVTSAIATSSETVAAAGNRLVRVERDGRLTTLATTRSTPFDLRPTVDGGVLYLDASGTDAFVNHYQQGRSRVVASGRLGSVGLRSGADGRVFVVGKAEPNKNLPSKVTLVDAPSAGEVSSEGGVVVESTASSELRRPQPTSQQDTGIHGVSDGTATGSTIDVTAYVPTTRQRVNFELAPGRRRAPKADTGTAPNPRLARLGVTDATVASVPGTVDQGYSCSVPRNDPKTQTYQPHWRQVEWAVDQLVFKNRLQVTRPDNWKGSGVSSWNPQGLFPAPDLAGGGRIPVSVVFGILAQESNLWQAQRHVSEGETGNPLVGNYYGVNVYDQNPGNDWDIDFTKADCGYGITQQTDHMRGAGHVPPGEWSWPEDTQRRVALDYVTNIAAGVVTLAEKWNQIWSDTGGKVIANNGDPSKIENWYFAAWAYNSGWHPKSEAGSHNGNWGVGWTNNPRNPDYPIGRTPFLDNNSYADAARPQQWPYQEKVLGWAAWPIVKTYIDPATQQPKDEGGYNYAWWNSANARSRIVPTYAALKEIVDHNAFCGDENNCDRATADGCRSADRETCWWHAAKTWKTCPDDCGNEAYLRYDQTYAGIERAEPTYNFTSCNTAGLPAGSLIVDDVPRSVPVIRGGGCEQDNKNWTNSGRMTFEFAQDAAGRVPGRADFQQLGNGFGGHYWFGFTRDTAHRGTEMEATGTWELNQALNGWARVLVHVPRRLALSQQAPYEIHLGNGSTKKRYLSQGARTNKWVSLGVYKFAGTPKVKLSNSTYDGNGNTPIAWDAIAFQPLPAKPKHLIAVLGDSYTAGEGAGEYSPESDAAHGTERWNACRRSKNAWARKLVVAGSSTPVGALSDSFDPNVELGFVACSGAQTGNVMDTYFAPDRQYLGEGQFKEINQAGSGVLDENTTLVVLTLGGNDGNAFTLAMTDCSYPVPACNTPEFLAKYKKKADDMIPNLELTLRDIARLAPNAQIVLAGYPKLLSTTVKCNGSLWFDLTEAEALAELVTYANGKQAQLVHTLSTATPPMKVAYADPVPAFVGHGGCDTPEWVNKMVSGPNGDGDFHPGDAASQLCVPTGETCLSRESFHPNRAGTVGYATVVNGVLNAIGYHGS</sequence>
<protein>
    <recommendedName>
        <fullName evidence="6">SGNH hydrolase-type esterase domain-containing protein</fullName>
    </recommendedName>
</protein>
<organism evidence="4 5">
    <name type="scientific">Nonomuraea roseoviolacea subsp. carminata</name>
    <dbReference type="NCBI Taxonomy" id="160689"/>
    <lineage>
        <taxon>Bacteria</taxon>
        <taxon>Bacillati</taxon>
        <taxon>Actinomycetota</taxon>
        <taxon>Actinomycetes</taxon>
        <taxon>Streptosporangiales</taxon>
        <taxon>Streptosporangiaceae</taxon>
        <taxon>Nonomuraea</taxon>
    </lineage>
</organism>
<gene>
    <name evidence="4" type="ORF">HD595_006621</name>
</gene>
<feature type="region of interest" description="Disordered" evidence="1">
    <location>
        <begin position="220"/>
        <end position="265"/>
    </location>
</feature>
<feature type="region of interest" description="Disordered" evidence="1">
    <location>
        <begin position="283"/>
        <end position="303"/>
    </location>
</feature>
<reference evidence="4 5" key="1">
    <citation type="submission" date="2022-06" db="EMBL/GenBank/DDBJ databases">
        <title>Sequencing the genomes of 1000 actinobacteria strains.</title>
        <authorList>
            <person name="Klenk H.-P."/>
        </authorList>
    </citation>
    <scope>NUCLEOTIDE SEQUENCE [LARGE SCALE GENOMIC DNA]</scope>
    <source>
        <strain evidence="4 5">DSM 44170</strain>
    </source>
</reference>
<dbReference type="Pfam" id="PF25275">
    <property type="entry name" value="Golvesin_C"/>
    <property type="match status" value="1"/>
</dbReference>
<dbReference type="SUPFAM" id="SSF53955">
    <property type="entry name" value="Lysozyme-like"/>
    <property type="match status" value="1"/>
</dbReference>
<dbReference type="Proteomes" id="UP001320766">
    <property type="component" value="Unassembled WGS sequence"/>
</dbReference>
<name>A0ABT1KA66_9ACTN</name>
<evidence type="ECO:0000313" key="5">
    <source>
        <dbReference type="Proteomes" id="UP001320766"/>
    </source>
</evidence>
<dbReference type="Pfam" id="PF13472">
    <property type="entry name" value="Lipase_GDSL_2"/>
    <property type="match status" value="1"/>
</dbReference>
<dbReference type="InterPro" id="IPR023346">
    <property type="entry name" value="Lysozyme-like_dom_sf"/>
</dbReference>
<feature type="compositionally biased region" description="Low complexity" evidence="1">
    <location>
        <begin position="220"/>
        <end position="238"/>
    </location>
</feature>
<feature type="domain" description="SGNH hydrolase-type esterase" evidence="2">
    <location>
        <begin position="900"/>
        <end position="1171"/>
    </location>
</feature>
<accession>A0ABT1KA66</accession>
<dbReference type="CDD" id="cd01823">
    <property type="entry name" value="SEST_like"/>
    <property type="match status" value="1"/>
</dbReference>
<evidence type="ECO:0000256" key="1">
    <source>
        <dbReference type="SAM" id="MobiDB-lite"/>
    </source>
</evidence>
<dbReference type="SUPFAM" id="SSF52266">
    <property type="entry name" value="SGNH hydrolase"/>
    <property type="match status" value="1"/>
</dbReference>
<evidence type="ECO:0000259" key="2">
    <source>
        <dbReference type="Pfam" id="PF13472"/>
    </source>
</evidence>
<feature type="domain" description="Golvesin/Xly CBD-like" evidence="3">
    <location>
        <begin position="791"/>
        <end position="887"/>
    </location>
</feature>
<keyword evidence="5" id="KW-1185">Reference proteome</keyword>
<dbReference type="Gene3D" id="3.40.50.1110">
    <property type="entry name" value="SGNH hydrolase"/>
    <property type="match status" value="1"/>
</dbReference>
<evidence type="ECO:0000259" key="3">
    <source>
        <dbReference type="Pfam" id="PF25275"/>
    </source>
</evidence>
<comment type="caution">
    <text evidence="4">The sequence shown here is derived from an EMBL/GenBank/DDBJ whole genome shotgun (WGS) entry which is preliminary data.</text>
</comment>
<dbReference type="RefSeq" id="WP_253775915.1">
    <property type="nucleotide sequence ID" value="NZ_BAAAVE010000017.1"/>
</dbReference>
<dbReference type="InterPro" id="IPR033803">
    <property type="entry name" value="CBD-like_Golvesin-Xly"/>
</dbReference>